<dbReference type="RefSeq" id="WP_084443031.1">
    <property type="nucleotide sequence ID" value="NZ_FWWW01000007.1"/>
</dbReference>
<sequence>MADKRISRAPSTPMLELGLKYEPEYRGEVKQHWNVTFAHQKKISVYGKRIMARVIDQIRDNDYQLRDFYQLHISSIIEGTDIDADTAYSKIKGALYELADMKWEFESIDRKEWYFRHLLDTTKEQRVGYKDGIITILLNPQLAPYLVKAAHYSKFPLHGYMNLKSWYSMRFFEILAAWQDKGRWEVPVEEYRQYMDCWHEYDKRGQVKKGKDGEPLLKYPNTKLLIDNTMKEPEKELAGTDYEFTFTPIYETTRPTRGRKKIIRFRFDLKKGPTLKDIPESWLENSATGSIIQRLREWKVTDANIVKYAPILKQEGALELLRAWDLKNRSNRHIDDKLRYCNAAFVRAGKQALEDAKQAKLEAKKEAAEAHLIVQQALNL</sequence>
<protein>
    <recommendedName>
        <fullName evidence="2">Initiator Rep protein WH1 domain-containing protein</fullName>
    </recommendedName>
</protein>
<dbReference type="Pfam" id="PF01051">
    <property type="entry name" value="Rep3_N"/>
    <property type="match status" value="1"/>
</dbReference>
<evidence type="ECO:0000313" key="4">
    <source>
        <dbReference type="Proteomes" id="UP000192266"/>
    </source>
</evidence>
<reference evidence="3 4" key="1">
    <citation type="submission" date="2017-04" db="EMBL/GenBank/DDBJ databases">
        <authorList>
            <person name="Afonso C.L."/>
            <person name="Miller P.J."/>
            <person name="Scott M.A."/>
            <person name="Spackman E."/>
            <person name="Goraichik I."/>
            <person name="Dimitrov K.M."/>
            <person name="Suarez D.L."/>
            <person name="Swayne D.E."/>
        </authorList>
    </citation>
    <scope>NUCLEOTIDE SEQUENCE [LARGE SCALE GENOMIC DNA]</scope>
    <source>
        <strain evidence="3 4">DSM 11622</strain>
    </source>
</reference>
<organism evidence="3 4">
    <name type="scientific">Hymenobacter roseosalivarius DSM 11622</name>
    <dbReference type="NCBI Taxonomy" id="645990"/>
    <lineage>
        <taxon>Bacteria</taxon>
        <taxon>Pseudomonadati</taxon>
        <taxon>Bacteroidota</taxon>
        <taxon>Cytophagia</taxon>
        <taxon>Cytophagales</taxon>
        <taxon>Hymenobacteraceae</taxon>
        <taxon>Hymenobacter</taxon>
    </lineage>
</organism>
<dbReference type="InterPro" id="IPR000525">
    <property type="entry name" value="Initiator_Rep_WH1"/>
</dbReference>
<dbReference type="AlphaFoldDB" id="A0A1W1UE84"/>
<dbReference type="InterPro" id="IPR036390">
    <property type="entry name" value="WH_DNA-bd_sf"/>
</dbReference>
<dbReference type="GO" id="GO:0003887">
    <property type="term" value="F:DNA-directed DNA polymerase activity"/>
    <property type="evidence" value="ECO:0007669"/>
    <property type="project" value="InterPro"/>
</dbReference>
<evidence type="ECO:0000256" key="1">
    <source>
        <dbReference type="ARBA" id="ARBA00038283"/>
    </source>
</evidence>
<keyword evidence="4" id="KW-1185">Reference proteome</keyword>
<feature type="domain" description="Initiator Rep protein WH1" evidence="2">
    <location>
        <begin position="29"/>
        <end position="175"/>
    </location>
</feature>
<dbReference type="SUPFAM" id="SSF46785">
    <property type="entry name" value="Winged helix' DNA-binding domain"/>
    <property type="match status" value="2"/>
</dbReference>
<dbReference type="Gene3D" id="1.10.10.10">
    <property type="entry name" value="Winged helix-like DNA-binding domain superfamily/Winged helix DNA-binding domain"/>
    <property type="match status" value="2"/>
</dbReference>
<gene>
    <name evidence="3" type="ORF">SAMN00120144_3131</name>
</gene>
<comment type="similarity">
    <text evidence="1">Belongs to the initiator RepB protein family.</text>
</comment>
<dbReference type="OrthoDB" id="863913at2"/>
<dbReference type="STRING" id="645990.SAMN00120144_3131"/>
<dbReference type="Proteomes" id="UP000192266">
    <property type="component" value="Unassembled WGS sequence"/>
</dbReference>
<dbReference type="InterPro" id="IPR036388">
    <property type="entry name" value="WH-like_DNA-bd_sf"/>
</dbReference>
<dbReference type="GO" id="GO:0006270">
    <property type="term" value="P:DNA replication initiation"/>
    <property type="evidence" value="ECO:0007669"/>
    <property type="project" value="InterPro"/>
</dbReference>
<name>A0A1W1UE84_9BACT</name>
<evidence type="ECO:0000259" key="2">
    <source>
        <dbReference type="Pfam" id="PF01051"/>
    </source>
</evidence>
<evidence type="ECO:0000313" key="3">
    <source>
        <dbReference type="EMBL" id="SMB79418.1"/>
    </source>
</evidence>
<dbReference type="EMBL" id="FWWW01000007">
    <property type="protein sequence ID" value="SMB79418.1"/>
    <property type="molecule type" value="Genomic_DNA"/>
</dbReference>
<proteinExistence type="inferred from homology"/>
<accession>A0A1W1UE84</accession>